<reference evidence="15 16" key="1">
    <citation type="journal article" date="2024" name="Nat. Commun.">
        <title>Phylogenomics reveals the evolutionary origins of lichenization in chlorophyte algae.</title>
        <authorList>
            <person name="Puginier C."/>
            <person name="Libourel C."/>
            <person name="Otte J."/>
            <person name="Skaloud P."/>
            <person name="Haon M."/>
            <person name="Grisel S."/>
            <person name="Petersen M."/>
            <person name="Berrin J.G."/>
            <person name="Delaux P.M."/>
            <person name="Dal Grande F."/>
            <person name="Keller J."/>
        </authorList>
    </citation>
    <scope>NUCLEOTIDE SEQUENCE [LARGE SCALE GENOMIC DNA]</scope>
    <source>
        <strain evidence="15 16">SAG 245.80</strain>
    </source>
</reference>
<keyword evidence="16" id="KW-1185">Reference proteome</keyword>
<dbReference type="InterPro" id="IPR009448">
    <property type="entry name" value="UDP-g_GGtrans"/>
</dbReference>
<comment type="pathway">
    <text evidence="3">Protein modification; protein glycosylation.</text>
</comment>
<dbReference type="InterPro" id="IPR040525">
    <property type="entry name" value="UGGT_TRXL_4"/>
</dbReference>
<keyword evidence="7" id="KW-0256">Endoplasmic reticulum</keyword>
<feature type="domain" description="UDP-glucose:glycoprotein glucosyltransferase thioredoxin-like" evidence="13">
    <location>
        <begin position="757"/>
        <end position="940"/>
    </location>
</feature>
<evidence type="ECO:0000313" key="15">
    <source>
        <dbReference type="EMBL" id="KAK9830935.1"/>
    </source>
</evidence>
<proteinExistence type="inferred from homology"/>
<dbReference type="Gene3D" id="3.90.550.10">
    <property type="entry name" value="Spore Coat Polysaccharide Biosynthesis Protein SpsA, Chain A"/>
    <property type="match status" value="1"/>
</dbReference>
<dbReference type="PANTHER" id="PTHR11226">
    <property type="entry name" value="UDP-GLUCOSE GLYCOPROTEIN:GLUCOSYLTRANSFERASE"/>
    <property type="match status" value="1"/>
</dbReference>
<comment type="caution">
    <text evidence="15">The sequence shown here is derived from an EMBL/GenBank/DDBJ whole genome shotgun (WGS) entry which is preliminary data.</text>
</comment>
<feature type="signal peptide" evidence="9">
    <location>
        <begin position="1"/>
        <end position="20"/>
    </location>
</feature>
<evidence type="ECO:0000256" key="3">
    <source>
        <dbReference type="ARBA" id="ARBA00004922"/>
    </source>
</evidence>
<evidence type="ECO:0000259" key="11">
    <source>
        <dbReference type="Pfam" id="PF18401"/>
    </source>
</evidence>
<evidence type="ECO:0000256" key="8">
    <source>
        <dbReference type="ARBA" id="ARBA00023180"/>
    </source>
</evidence>
<comment type="subcellular location">
    <subcellularLocation>
        <location evidence="2">Endoplasmic reticulum lumen</location>
    </subcellularLocation>
</comment>
<comment type="similarity">
    <text evidence="4">Belongs to the glycosyltransferase 8 family.</text>
</comment>
<dbReference type="InterPro" id="IPR040497">
    <property type="entry name" value="Glyco_transf_24"/>
</dbReference>
<dbReference type="Pfam" id="PF18401">
    <property type="entry name" value="Thioredoxin_13"/>
    <property type="match status" value="1"/>
</dbReference>
<gene>
    <name evidence="15" type="ORF">WJX81_007880</name>
</gene>
<feature type="domain" description="UGGT thioredoxin-like" evidence="12">
    <location>
        <begin position="443"/>
        <end position="720"/>
    </location>
</feature>
<dbReference type="InterPro" id="IPR029044">
    <property type="entry name" value="Nucleotide-diphossugar_trans"/>
</dbReference>
<accession>A0AAW1RBK0</accession>
<dbReference type="PANTHER" id="PTHR11226:SF0">
    <property type="entry name" value="UDP-GLUCOSE:GLYCOPROTEIN GLUCOSYLTRANSFERASE"/>
    <property type="match status" value="1"/>
</dbReference>
<evidence type="ECO:0000256" key="7">
    <source>
        <dbReference type="ARBA" id="ARBA00022824"/>
    </source>
</evidence>
<feature type="domain" description="UGGT thioredoxin-like" evidence="10">
    <location>
        <begin position="34"/>
        <end position="219"/>
    </location>
</feature>
<dbReference type="GO" id="GO:0051082">
    <property type="term" value="F:unfolded protein binding"/>
    <property type="evidence" value="ECO:0007669"/>
    <property type="project" value="TreeGrafter"/>
</dbReference>
<evidence type="ECO:0000256" key="2">
    <source>
        <dbReference type="ARBA" id="ARBA00004319"/>
    </source>
</evidence>
<evidence type="ECO:0000259" key="14">
    <source>
        <dbReference type="Pfam" id="PF18404"/>
    </source>
</evidence>
<sequence length="1621" mass="173136">MTVVLLFTLSLFSRSASVEAKGAVIRLHAKWQNAPLLLETVEFLADEDTALVGRFAAAWQQGAPVEGQGCWERILRTAGQLLTPATQQMLPVALGARQYSARVEAFRSLAEEAGLPLKGACCFVDMAGQRAASTEELAALLAQPAALEALANATPALHRFDHVVGGAGGAGGGAGAPQRTAVLYGTPAAACFADMLAALDAAAQGGAARLAYAVRPLALEGCEVGLCGGYGQGGPLQLAGYGVELALKNMEYKAMDEKDKEAAAASAAEGGDDGPQEVAGLLFGRLVERAPLLREPLLALRERLHAAAAPEEALKVWDLKDLGLQAAQRAARAERPLQALREVSQGFVTLAPALSRERVDFALRAEIAQNQQTLQGGASALLVNGVLVDLANFDLYAFLDTLRKEVRLMEQLQASGLQARDIAGALRLRPQAAPLDASEVLVDLRSDSALHWLNNLEAGRQYWGWSTRLADLLRPQFSGALHQVARNLYSLVAVVDPGRSDSLELIALLHHVCSSQWPVRAGVLLLPGATVARVRSQGAEAAAATPWEELGVGEHAARAFLALEAVSGAPAAWKFLTQLSRAAAAKDGGDLTTAAVERAFKSAWAEQPSGRTRDLTADQSLDQLAAGEGIGEGLAAECAAAAAFGAARGVGDVAPALWLNGALTMRPAGVRWQQLLGFAVQMEQQRLQEAIYYGRIKDEHDDILARVLSVGRAVKRHSPRLLAPAVAQGAAAADPAAPLQVALVGPLSPWVEPWARLGYLHFAGSEEAAKGCTHWLVADFGSKEGRELLAAGLEYLADESSEGARVSLLHSPAAAGAAPPTWVRAALAAMRLPSRRPKIASLLRALLQLFPDGDASEEDVLAAAEEAGLNHAALVALLQDVDGGLAVTHASIAAACREQLGIAAGAAAVVTNGRVLVLHDAALGTEDGASAEDLSLLQMVAESSQLSNQVATLVQTAREDGRTLHAAGSKAATRGTGAAVEEAAAEAGEQLGEEWTSEQLSDAALLLSSVLAAHAAASPPADMRQAAKISALVAAMPRTHSGFASAPAVGEGGLPGLEIWAVLDPLSRSAQRTAPLLEFLERTLRPSIQVHMNPVMEVSDLPLKSFYRYALPGFAGQPGELPGAPNLPAAAFVDLPAHKVLTLNMDVPEPWLVEPVQAPLDLDNLHLADLGAAPALEAGFELEALLLTGSCVDIAAASRNQVTPRGVQLHLGTPAQPRLVDTLVMSNLGYFQLKAAPGVFVLRLAPGRSADLYVVDNSTDGAVEDHTAQVVIDSLSGRHMMLQLRKRKGFEAEDVLDQSNGEANGSLWGRMTSWLAPGQAAAGVQADGGTGPPRLSAEEDPDAVHIFTIASGHMYERLQKIMILSVLRNTKSRTKFWFIKNYMSPQFKRFLPHMAQRYGFEYELVTYKWPTWLHKQTEKQRIIWAYKILFLDVLFPLSLRKVIFADSDQISRADFADLWKLDMQGAPYGYTPFCETNREMDGFRFWKQGFWKDHLQGRPYHISALYVVDLARFRQMAAGDQLRVVYDQLSRDPASLSNLDQDLPNYAQHQVPIFSLPQEWLWCETWCGNLTKAAAKTIDLCNNPLTKEPKLAGARRIVAEWPALDAEVGAFTAQVEAERTM</sequence>
<dbReference type="Pfam" id="PF18403">
    <property type="entry name" value="Thioredoxin_15"/>
    <property type="match status" value="1"/>
</dbReference>
<evidence type="ECO:0000256" key="5">
    <source>
        <dbReference type="ARBA" id="ARBA00022679"/>
    </source>
</evidence>
<name>A0AAW1RBK0_9CHLO</name>
<dbReference type="InterPro" id="IPR040693">
    <property type="entry name" value="UGGT_TRXL_1"/>
</dbReference>
<evidence type="ECO:0000259" key="13">
    <source>
        <dbReference type="Pfam" id="PF18403"/>
    </source>
</evidence>
<evidence type="ECO:0000256" key="1">
    <source>
        <dbReference type="ARBA" id="ARBA00001913"/>
    </source>
</evidence>
<dbReference type="Pfam" id="PF18400">
    <property type="entry name" value="Thioredoxin_12"/>
    <property type="match status" value="1"/>
</dbReference>
<dbReference type="Pfam" id="PF18402">
    <property type="entry name" value="Thioredoxin_14"/>
    <property type="match status" value="1"/>
</dbReference>
<protein>
    <recommendedName>
        <fullName evidence="17">UDP-glucose:glycoprotein glucosyltransferase</fullName>
    </recommendedName>
</protein>
<feature type="domain" description="UGGT thioredoxin-like" evidence="11">
    <location>
        <begin position="312"/>
        <end position="426"/>
    </location>
</feature>
<organism evidence="15 16">
    <name type="scientific">Elliptochloris bilobata</name>
    <dbReference type="NCBI Taxonomy" id="381761"/>
    <lineage>
        <taxon>Eukaryota</taxon>
        <taxon>Viridiplantae</taxon>
        <taxon>Chlorophyta</taxon>
        <taxon>core chlorophytes</taxon>
        <taxon>Trebouxiophyceae</taxon>
        <taxon>Trebouxiophyceae incertae sedis</taxon>
        <taxon>Elliptochloris clade</taxon>
        <taxon>Elliptochloris</taxon>
    </lineage>
</organism>
<dbReference type="Proteomes" id="UP001445335">
    <property type="component" value="Unassembled WGS sequence"/>
</dbReference>
<dbReference type="GO" id="GO:0003980">
    <property type="term" value="F:UDP-glucose:glycoprotein glucosyltransferase activity"/>
    <property type="evidence" value="ECO:0007669"/>
    <property type="project" value="InterPro"/>
</dbReference>
<dbReference type="GO" id="GO:0005788">
    <property type="term" value="C:endoplasmic reticulum lumen"/>
    <property type="evidence" value="ECO:0007669"/>
    <property type="project" value="UniProtKB-SubCell"/>
</dbReference>
<dbReference type="GO" id="GO:0036503">
    <property type="term" value="P:ERAD pathway"/>
    <property type="evidence" value="ECO:0007669"/>
    <property type="project" value="TreeGrafter"/>
</dbReference>
<evidence type="ECO:0000259" key="12">
    <source>
        <dbReference type="Pfam" id="PF18402"/>
    </source>
</evidence>
<dbReference type="EMBL" id="JALJOU010000049">
    <property type="protein sequence ID" value="KAK9830935.1"/>
    <property type="molecule type" value="Genomic_DNA"/>
</dbReference>
<dbReference type="InterPro" id="IPR040694">
    <property type="entry name" value="UGGT_TRXL_2"/>
</dbReference>
<evidence type="ECO:0000313" key="16">
    <source>
        <dbReference type="Proteomes" id="UP001445335"/>
    </source>
</evidence>
<keyword evidence="8" id="KW-0325">Glycoprotein</keyword>
<keyword evidence="5" id="KW-0808">Transferase</keyword>
<evidence type="ECO:0008006" key="17">
    <source>
        <dbReference type="Google" id="ProtNLM"/>
    </source>
</evidence>
<dbReference type="GO" id="GO:0018279">
    <property type="term" value="P:protein N-linked glycosylation via asparagine"/>
    <property type="evidence" value="ECO:0007669"/>
    <property type="project" value="TreeGrafter"/>
</dbReference>
<dbReference type="Pfam" id="PF18404">
    <property type="entry name" value="Glyco_transf_24"/>
    <property type="match status" value="1"/>
</dbReference>
<keyword evidence="6 9" id="KW-0732">Signal</keyword>
<comment type="cofactor">
    <cofactor evidence="1">
        <name>Ca(2+)</name>
        <dbReference type="ChEBI" id="CHEBI:29108"/>
    </cofactor>
</comment>
<evidence type="ECO:0000256" key="6">
    <source>
        <dbReference type="ARBA" id="ARBA00022729"/>
    </source>
</evidence>
<dbReference type="InterPro" id="IPR040692">
    <property type="entry name" value="UGGT_TRXL_3"/>
</dbReference>
<dbReference type="SUPFAM" id="SSF53448">
    <property type="entry name" value="Nucleotide-diphospho-sugar transferases"/>
    <property type="match status" value="1"/>
</dbReference>
<feature type="domain" description="Glucosyltransferase 24 catalytic" evidence="14">
    <location>
        <begin position="1344"/>
        <end position="1609"/>
    </location>
</feature>
<dbReference type="CDD" id="cd06432">
    <property type="entry name" value="GT8_HUGT1_C_like"/>
    <property type="match status" value="1"/>
</dbReference>
<evidence type="ECO:0000256" key="9">
    <source>
        <dbReference type="SAM" id="SignalP"/>
    </source>
</evidence>
<feature type="chain" id="PRO_5043822424" description="UDP-glucose:glycoprotein glucosyltransferase" evidence="9">
    <location>
        <begin position="21"/>
        <end position="1621"/>
    </location>
</feature>
<evidence type="ECO:0000259" key="10">
    <source>
        <dbReference type="Pfam" id="PF18400"/>
    </source>
</evidence>
<evidence type="ECO:0000256" key="4">
    <source>
        <dbReference type="ARBA" id="ARBA00006351"/>
    </source>
</evidence>
<dbReference type="Pfam" id="PF06427">
    <property type="entry name" value="UDP-g_GGTase"/>
    <property type="match status" value="1"/>
</dbReference>